<comment type="subcellular location">
    <subcellularLocation>
        <location evidence="1">Membrane</location>
        <topology evidence="1">Single-pass membrane protein</topology>
    </subcellularLocation>
</comment>
<evidence type="ECO:0000256" key="6">
    <source>
        <dbReference type="SAM" id="Phobius"/>
    </source>
</evidence>
<dbReference type="RefSeq" id="WP_086992593.1">
    <property type="nucleotide sequence ID" value="NZ_FUHU01000043.1"/>
</dbReference>
<evidence type="ECO:0000313" key="8">
    <source>
        <dbReference type="Proteomes" id="UP000195787"/>
    </source>
</evidence>
<sequence length="193" mass="21490">MLDLSIPALIIGGVIVVLLIAIVIWLISIYNGLVRLHQRVEESWSGITVQLKRRADLIPNLISTVQGYATHEQGLFERVTAARSKSVHAQSPAEAAAAEPELTSSLRSVFAVAEGYPQLQASGNFLQLQQELSDTEDKVQAARRFYNSSVRDFNTKIRVFPHNLFVRSLGFSERQFFEVNDPGAIAEPPRVQF</sequence>
<dbReference type="InterPro" id="IPR023353">
    <property type="entry name" value="LemA-like_dom_sf"/>
</dbReference>
<protein>
    <submittedName>
        <fullName evidence="7">LemA protein</fullName>
    </submittedName>
</protein>
<keyword evidence="8" id="KW-1185">Reference proteome</keyword>
<comment type="similarity">
    <text evidence="2">Belongs to the LemA family.</text>
</comment>
<feature type="transmembrane region" description="Helical" evidence="6">
    <location>
        <begin position="6"/>
        <end position="30"/>
    </location>
</feature>
<evidence type="ECO:0000313" key="7">
    <source>
        <dbReference type="EMBL" id="SJM66010.1"/>
    </source>
</evidence>
<accession>A0A1R4GCT9</accession>
<reference evidence="7 8" key="1">
    <citation type="submission" date="2017-02" db="EMBL/GenBank/DDBJ databases">
        <authorList>
            <person name="Peterson S.W."/>
        </authorList>
    </citation>
    <scope>NUCLEOTIDE SEQUENCE [LARGE SCALE GENOMIC DNA]</scope>
    <source>
        <strain evidence="7 8">LMG 22410</strain>
    </source>
</reference>
<dbReference type="EMBL" id="FUHU01000043">
    <property type="protein sequence ID" value="SJM66010.1"/>
    <property type="molecule type" value="Genomic_DNA"/>
</dbReference>
<name>A0A1R4GCT9_9MICO</name>
<evidence type="ECO:0000256" key="4">
    <source>
        <dbReference type="ARBA" id="ARBA00022989"/>
    </source>
</evidence>
<gene>
    <name evidence="7" type="ORF">CZ674_10970</name>
</gene>
<proteinExistence type="inferred from homology"/>
<dbReference type="PANTHER" id="PTHR34478">
    <property type="entry name" value="PROTEIN LEMA"/>
    <property type="match status" value="1"/>
</dbReference>
<dbReference type="InterPro" id="IPR007156">
    <property type="entry name" value="MamQ_LemA"/>
</dbReference>
<dbReference type="GO" id="GO:0016020">
    <property type="term" value="C:membrane"/>
    <property type="evidence" value="ECO:0007669"/>
    <property type="project" value="UniProtKB-SubCell"/>
</dbReference>
<dbReference type="OrthoDB" id="9804152at2"/>
<dbReference type="Proteomes" id="UP000195787">
    <property type="component" value="Unassembled WGS sequence"/>
</dbReference>
<evidence type="ECO:0000256" key="2">
    <source>
        <dbReference type="ARBA" id="ARBA00008854"/>
    </source>
</evidence>
<organism evidence="7 8">
    <name type="scientific">Agrococcus casei LMG 22410</name>
    <dbReference type="NCBI Taxonomy" id="1255656"/>
    <lineage>
        <taxon>Bacteria</taxon>
        <taxon>Bacillati</taxon>
        <taxon>Actinomycetota</taxon>
        <taxon>Actinomycetes</taxon>
        <taxon>Micrococcales</taxon>
        <taxon>Microbacteriaceae</taxon>
        <taxon>Agrococcus</taxon>
    </lineage>
</organism>
<keyword evidence="3 6" id="KW-0812">Transmembrane</keyword>
<dbReference type="SUPFAM" id="SSF140478">
    <property type="entry name" value="LemA-like"/>
    <property type="match status" value="1"/>
</dbReference>
<dbReference type="AlphaFoldDB" id="A0A1R4GCT9"/>
<evidence type="ECO:0000256" key="1">
    <source>
        <dbReference type="ARBA" id="ARBA00004167"/>
    </source>
</evidence>
<dbReference type="GeneID" id="303173733"/>
<dbReference type="Pfam" id="PF04011">
    <property type="entry name" value="LemA"/>
    <property type="match status" value="1"/>
</dbReference>
<evidence type="ECO:0000256" key="5">
    <source>
        <dbReference type="ARBA" id="ARBA00023136"/>
    </source>
</evidence>
<evidence type="ECO:0000256" key="3">
    <source>
        <dbReference type="ARBA" id="ARBA00022692"/>
    </source>
</evidence>
<dbReference type="PANTHER" id="PTHR34478:SF1">
    <property type="entry name" value="PROTEIN LEMA"/>
    <property type="match status" value="1"/>
</dbReference>
<keyword evidence="5 6" id="KW-0472">Membrane</keyword>
<dbReference type="Gene3D" id="1.20.1440.20">
    <property type="entry name" value="LemA-like domain"/>
    <property type="match status" value="1"/>
</dbReference>
<keyword evidence="4 6" id="KW-1133">Transmembrane helix</keyword>